<evidence type="ECO:0000256" key="1">
    <source>
        <dbReference type="SAM" id="MobiDB-lite"/>
    </source>
</evidence>
<organism evidence="2">
    <name type="scientific">Arundo donax</name>
    <name type="common">Giant reed</name>
    <name type="synonym">Donax arundinaceus</name>
    <dbReference type="NCBI Taxonomy" id="35708"/>
    <lineage>
        <taxon>Eukaryota</taxon>
        <taxon>Viridiplantae</taxon>
        <taxon>Streptophyta</taxon>
        <taxon>Embryophyta</taxon>
        <taxon>Tracheophyta</taxon>
        <taxon>Spermatophyta</taxon>
        <taxon>Magnoliopsida</taxon>
        <taxon>Liliopsida</taxon>
        <taxon>Poales</taxon>
        <taxon>Poaceae</taxon>
        <taxon>PACMAD clade</taxon>
        <taxon>Arundinoideae</taxon>
        <taxon>Arundineae</taxon>
        <taxon>Arundo</taxon>
    </lineage>
</organism>
<dbReference type="AlphaFoldDB" id="A0A0A8YUJ1"/>
<sequence>MTPNVNPSTLGRATYLSLMRRP</sequence>
<proteinExistence type="predicted"/>
<dbReference type="EMBL" id="GBRH01267081">
    <property type="protein sequence ID" value="JAD30814.1"/>
    <property type="molecule type" value="Transcribed_RNA"/>
</dbReference>
<accession>A0A0A8YUJ1</accession>
<feature type="compositionally biased region" description="Polar residues" evidence="1">
    <location>
        <begin position="1"/>
        <end position="11"/>
    </location>
</feature>
<feature type="region of interest" description="Disordered" evidence="1">
    <location>
        <begin position="1"/>
        <end position="22"/>
    </location>
</feature>
<protein>
    <submittedName>
        <fullName evidence="2">Uncharacterized protein</fullName>
    </submittedName>
</protein>
<reference evidence="2" key="1">
    <citation type="submission" date="2014-09" db="EMBL/GenBank/DDBJ databases">
        <authorList>
            <person name="Magalhaes I.L.F."/>
            <person name="Oliveira U."/>
            <person name="Santos F.R."/>
            <person name="Vidigal T.H.D.A."/>
            <person name="Brescovit A.D."/>
            <person name="Santos A.J."/>
        </authorList>
    </citation>
    <scope>NUCLEOTIDE SEQUENCE</scope>
    <source>
        <tissue evidence="2">Shoot tissue taken approximately 20 cm above the soil surface</tissue>
    </source>
</reference>
<reference evidence="2" key="2">
    <citation type="journal article" date="2015" name="Data Brief">
        <title>Shoot transcriptome of the giant reed, Arundo donax.</title>
        <authorList>
            <person name="Barrero R.A."/>
            <person name="Guerrero F.D."/>
            <person name="Moolhuijzen P."/>
            <person name="Goolsby J.A."/>
            <person name="Tidwell J."/>
            <person name="Bellgard S.E."/>
            <person name="Bellgard M.I."/>
        </authorList>
    </citation>
    <scope>NUCLEOTIDE SEQUENCE</scope>
    <source>
        <tissue evidence="2">Shoot tissue taken approximately 20 cm above the soil surface</tissue>
    </source>
</reference>
<evidence type="ECO:0000313" key="2">
    <source>
        <dbReference type="EMBL" id="JAD30814.1"/>
    </source>
</evidence>
<name>A0A0A8YUJ1_ARUDO</name>